<dbReference type="OrthoDB" id="10248867at2759"/>
<proteinExistence type="predicted"/>
<sequence length="118" mass="13606">MAKLNILRINSKRKIAGSFQESKTVKARGFHSSFFFVSYRMRIPWKETVEGLAFGNSVYWIRFDEEYSQKVSSHCQSSRYKACALGDGNQDLSTLSEDEWEVAYLDLASLLIKVMKFS</sequence>
<dbReference type="EMBL" id="JAMYWD010000003">
    <property type="protein sequence ID" value="KAJ4977486.1"/>
    <property type="molecule type" value="Genomic_DNA"/>
</dbReference>
<protein>
    <submittedName>
        <fullName evidence="1">Uncharacterized protein</fullName>
    </submittedName>
</protein>
<organism evidence="1 2">
    <name type="scientific">Protea cynaroides</name>
    <dbReference type="NCBI Taxonomy" id="273540"/>
    <lineage>
        <taxon>Eukaryota</taxon>
        <taxon>Viridiplantae</taxon>
        <taxon>Streptophyta</taxon>
        <taxon>Embryophyta</taxon>
        <taxon>Tracheophyta</taxon>
        <taxon>Spermatophyta</taxon>
        <taxon>Magnoliopsida</taxon>
        <taxon>Proteales</taxon>
        <taxon>Proteaceae</taxon>
        <taxon>Protea</taxon>
    </lineage>
</organism>
<dbReference type="Proteomes" id="UP001141806">
    <property type="component" value="Unassembled WGS sequence"/>
</dbReference>
<name>A0A9Q0KVJ2_9MAGN</name>
<gene>
    <name evidence="1" type="ORF">NE237_002592</name>
</gene>
<accession>A0A9Q0KVJ2</accession>
<reference evidence="1" key="1">
    <citation type="journal article" date="2023" name="Plant J.">
        <title>The genome of the king protea, Protea cynaroides.</title>
        <authorList>
            <person name="Chang J."/>
            <person name="Duong T.A."/>
            <person name="Schoeman C."/>
            <person name="Ma X."/>
            <person name="Roodt D."/>
            <person name="Barker N."/>
            <person name="Li Z."/>
            <person name="Van de Peer Y."/>
            <person name="Mizrachi E."/>
        </authorList>
    </citation>
    <scope>NUCLEOTIDE SEQUENCE</scope>
    <source>
        <tissue evidence="1">Young leaves</tissue>
    </source>
</reference>
<dbReference type="AlphaFoldDB" id="A0A9Q0KVJ2"/>
<evidence type="ECO:0000313" key="2">
    <source>
        <dbReference type="Proteomes" id="UP001141806"/>
    </source>
</evidence>
<evidence type="ECO:0000313" key="1">
    <source>
        <dbReference type="EMBL" id="KAJ4977486.1"/>
    </source>
</evidence>
<keyword evidence="2" id="KW-1185">Reference proteome</keyword>
<comment type="caution">
    <text evidence="1">The sequence shown here is derived from an EMBL/GenBank/DDBJ whole genome shotgun (WGS) entry which is preliminary data.</text>
</comment>